<gene>
    <name evidence="1" type="ORF">L602_003300000330</name>
</gene>
<dbReference type="Proteomes" id="UP000318141">
    <property type="component" value="Unassembled WGS sequence"/>
</dbReference>
<dbReference type="OrthoDB" id="8917689at2"/>
<accession>A0A562BCR7</accession>
<reference evidence="1 2" key="1">
    <citation type="submission" date="2019-07" db="EMBL/GenBank/DDBJ databases">
        <title>Genome sequencing of lignin-degrading bacterial isolates.</title>
        <authorList>
            <person name="Gladden J."/>
        </authorList>
    </citation>
    <scope>NUCLEOTIDE SEQUENCE [LARGE SCALE GENOMIC DNA]</scope>
    <source>
        <strain evidence="1 2">J11</strain>
    </source>
</reference>
<keyword evidence="2" id="KW-1185">Reference proteome</keyword>
<protein>
    <submittedName>
        <fullName evidence="1">Uncharacterized protein</fullName>
    </submittedName>
</protein>
<evidence type="ECO:0000313" key="2">
    <source>
        <dbReference type="Proteomes" id="UP000318141"/>
    </source>
</evidence>
<name>A0A562BCR7_9BURK</name>
<comment type="caution">
    <text evidence="1">The sequence shown here is derived from an EMBL/GenBank/DDBJ whole genome shotgun (WGS) entry which is preliminary data.</text>
</comment>
<proteinExistence type="predicted"/>
<evidence type="ECO:0000313" key="1">
    <source>
        <dbReference type="EMBL" id="TWG82976.1"/>
    </source>
</evidence>
<sequence length="88" mass="9228">MNTTAIDSLGQKLGQAALTAFVRICPEVRGASNDQLDVACAAMRAKSKQVVDELLADAKDAPWIAEVAFQAAVLTLAQEGARALRASN</sequence>
<dbReference type="EMBL" id="VLJN01000027">
    <property type="protein sequence ID" value="TWG82976.1"/>
    <property type="molecule type" value="Genomic_DNA"/>
</dbReference>
<organism evidence="1 2">
    <name type="scientific">Cupriavidus gilardii J11</name>
    <dbReference type="NCBI Taxonomy" id="936133"/>
    <lineage>
        <taxon>Bacteria</taxon>
        <taxon>Pseudomonadati</taxon>
        <taxon>Pseudomonadota</taxon>
        <taxon>Betaproteobacteria</taxon>
        <taxon>Burkholderiales</taxon>
        <taxon>Burkholderiaceae</taxon>
        <taxon>Cupriavidus</taxon>
    </lineage>
</organism>
<dbReference type="AlphaFoldDB" id="A0A562BCR7"/>